<dbReference type="GO" id="GO:0000724">
    <property type="term" value="P:double-strand break repair via homologous recombination"/>
    <property type="evidence" value="ECO:0007669"/>
    <property type="project" value="UniProtKB-UniRule"/>
</dbReference>
<evidence type="ECO:0000256" key="2">
    <source>
        <dbReference type="ARBA" id="ARBA00022741"/>
    </source>
</evidence>
<dbReference type="Gene3D" id="3.40.50.300">
    <property type="entry name" value="P-loop containing nucleotide triphosphate hydrolases"/>
    <property type="match status" value="3"/>
</dbReference>
<keyword evidence="5 11" id="KW-0347">Helicase</keyword>
<dbReference type="NCBIfam" id="TIGR01447">
    <property type="entry name" value="recD"/>
    <property type="match status" value="1"/>
</dbReference>
<dbReference type="AlphaFoldDB" id="W8KV14"/>
<dbReference type="SUPFAM" id="SSF52540">
    <property type="entry name" value="P-loop containing nucleoside triphosphate hydrolases"/>
    <property type="match status" value="1"/>
</dbReference>
<dbReference type="GO" id="GO:0009338">
    <property type="term" value="C:exodeoxyribonuclease V complex"/>
    <property type="evidence" value="ECO:0007669"/>
    <property type="project" value="InterPro"/>
</dbReference>
<dbReference type="Pfam" id="PF13245">
    <property type="entry name" value="AAA_19"/>
    <property type="match status" value="1"/>
</dbReference>
<dbReference type="KEGG" id="hhc:M911_09970"/>
<dbReference type="Pfam" id="PF13538">
    <property type="entry name" value="UvrD_C_2"/>
    <property type="match status" value="1"/>
</dbReference>
<evidence type="ECO:0000259" key="12">
    <source>
        <dbReference type="Pfam" id="PF13538"/>
    </source>
</evidence>
<dbReference type="CDD" id="cd17933">
    <property type="entry name" value="DEXSc_RecD-like"/>
    <property type="match status" value="1"/>
</dbReference>
<comment type="catalytic activity">
    <reaction evidence="11">
        <text>ATP + H2O = ADP + phosphate + H(+)</text>
        <dbReference type="Rhea" id="RHEA:13065"/>
        <dbReference type="ChEBI" id="CHEBI:15377"/>
        <dbReference type="ChEBI" id="CHEBI:15378"/>
        <dbReference type="ChEBI" id="CHEBI:30616"/>
        <dbReference type="ChEBI" id="CHEBI:43474"/>
        <dbReference type="ChEBI" id="CHEBI:456216"/>
        <dbReference type="EC" id="5.6.2.3"/>
    </reaction>
</comment>
<dbReference type="PATRIC" id="fig|1354791.3.peg.2445"/>
<keyword evidence="4 11" id="KW-0378">Hydrolase</keyword>
<evidence type="ECO:0000256" key="11">
    <source>
        <dbReference type="HAMAP-Rule" id="MF_01487"/>
    </source>
</evidence>
<dbReference type="InterPro" id="IPR006344">
    <property type="entry name" value="RecD"/>
</dbReference>
<dbReference type="RefSeq" id="WP_025281886.1">
    <property type="nucleotide sequence ID" value="NZ_CP007268.1"/>
</dbReference>
<feature type="binding site" evidence="11">
    <location>
        <begin position="225"/>
        <end position="232"/>
    </location>
    <ligand>
        <name>ATP</name>
        <dbReference type="ChEBI" id="CHEBI:30616"/>
    </ligand>
</feature>
<dbReference type="InterPro" id="IPR041851">
    <property type="entry name" value="RecD_N_sf"/>
</dbReference>
<comment type="subunit">
    <text evidence="11">Heterotrimer of RecB, RecC and RecD. All subunits contribute to DNA-binding.</text>
</comment>
<dbReference type="EMBL" id="CP007268">
    <property type="protein sequence ID" value="AHK79426.1"/>
    <property type="molecule type" value="Genomic_DNA"/>
</dbReference>
<feature type="domain" description="RecBCD enzyme subunit RecD N-terminal" evidence="13">
    <location>
        <begin position="27"/>
        <end position="142"/>
    </location>
</feature>
<evidence type="ECO:0000259" key="13">
    <source>
        <dbReference type="Pfam" id="PF21185"/>
    </source>
</evidence>
<proteinExistence type="inferred from homology"/>
<keyword evidence="6 11" id="KW-0269">Exonuclease</keyword>
<dbReference type="InterPro" id="IPR049550">
    <property type="entry name" value="RecD_N"/>
</dbReference>
<sequence length="720" mass="78171">MMAQHSEAHQKYPPHPTLALLGDWAAAGAIRALDLSLTRFIHTQAPEDDPAVLLAIALTSERNGHGHVCLDLAQALHHPQTLLTRLRDDQPLAQGIRLALARELGALTLTDWVARLRASSAISRAEDARDPVDPRPLVLDGDPERPLLYLRRYWAYEQRIAEGIQGRLQQPLPLPETPLAGLLDTLFQPAGDQAAAPSSSPGPGPDWQRLACALAARSGFFILTGGPGTGKTTTVVRLLALLQRLAAVQGLPALRIELAAPTGKAAARLNESINAQVNALPPPEGIAGEVGPIPTRVKTLHRLLGPRPDSRRFRHHPGNPLAADVVVVDEASMVDVEMMVHLLDALRPEARLILLGDKDQLASVEAGAVLGDLCQRAHRAHYTPDTRDWLARVSGQDVPEAMVDANGGALDQAVAMLRTSHRFSDQGGIGALAARVNDPQQDPRDPDAALAAVRAVFERSAAEPDSQLGRVAAIQLQDEADPRFDEQVREGYAGYLQRLEQAPDDPDASARVDAWAHDILQAQRQFQLLTALRDGPWGVTGLNTRIIQVLRAARLLPGESDAGAPAQRQWFAGRPVLITRNDYTLNLMNGDIGITLPVPVRQNNEVRTVLRVAFPGEAGQVRWVLPSRLQAVETVFAMTVHKSQGSEFEHTALILPDAPNPVLTRELLYTAITRSRRRFTLLYSQASVLGEAITRRVNRDSGLSGRLLRRHPPAPAPSPP</sequence>
<dbReference type="GO" id="GO:0043139">
    <property type="term" value="F:5'-3' DNA helicase activity"/>
    <property type="evidence" value="ECO:0007669"/>
    <property type="project" value="UniProtKB-UniRule"/>
</dbReference>
<keyword evidence="3 11" id="KW-0227">DNA damage</keyword>
<reference evidence="14 15" key="1">
    <citation type="journal article" date="2014" name="J Genomics">
        <title>Draft Genome Sequence of the Extremely Halophilic Phototrophic Purple Sulfur Bacterium Halorhodospira halochloris.</title>
        <authorList>
            <person name="Singh K.S."/>
            <person name="Kirksey J."/>
            <person name="Hoff W.D."/>
            <person name="Deole R."/>
        </authorList>
    </citation>
    <scope>NUCLEOTIDE SEQUENCE [LARGE SCALE GENOMIC DNA]</scope>
    <source>
        <strain evidence="14 15">A</strain>
    </source>
</reference>
<evidence type="ECO:0000256" key="8">
    <source>
        <dbReference type="ARBA" id="ARBA00023125"/>
    </source>
</evidence>
<dbReference type="Gene3D" id="1.10.10.1020">
    <property type="entry name" value="RecBCD complex, subunit RecD, N-terminal domain"/>
    <property type="match status" value="1"/>
</dbReference>
<dbReference type="InterPro" id="IPR027785">
    <property type="entry name" value="UvrD-like_helicase_C"/>
</dbReference>
<keyword evidence="10 11" id="KW-0413">Isomerase</keyword>
<dbReference type="Proteomes" id="UP000019442">
    <property type="component" value="Chromosome"/>
</dbReference>
<dbReference type="CDD" id="cd18809">
    <property type="entry name" value="SF1_C_RecD"/>
    <property type="match status" value="1"/>
</dbReference>
<dbReference type="GO" id="GO:0016887">
    <property type="term" value="F:ATP hydrolysis activity"/>
    <property type="evidence" value="ECO:0007669"/>
    <property type="project" value="RHEA"/>
</dbReference>
<dbReference type="EC" id="5.6.2.3" evidence="11"/>
<evidence type="ECO:0000256" key="4">
    <source>
        <dbReference type="ARBA" id="ARBA00022801"/>
    </source>
</evidence>
<evidence type="ECO:0000256" key="5">
    <source>
        <dbReference type="ARBA" id="ARBA00022806"/>
    </source>
</evidence>
<feature type="domain" description="UvrD-like helicase C-terminal" evidence="12">
    <location>
        <begin position="635"/>
        <end position="681"/>
    </location>
</feature>
<evidence type="ECO:0000256" key="7">
    <source>
        <dbReference type="ARBA" id="ARBA00022840"/>
    </source>
</evidence>
<organism evidence="14 15">
    <name type="scientific">Ectothiorhodospira haloalkaliphila</name>
    <dbReference type="NCBI Taxonomy" id="421628"/>
    <lineage>
        <taxon>Bacteria</taxon>
        <taxon>Pseudomonadati</taxon>
        <taxon>Pseudomonadota</taxon>
        <taxon>Gammaproteobacteria</taxon>
        <taxon>Chromatiales</taxon>
        <taxon>Ectothiorhodospiraceae</taxon>
        <taxon>Ectothiorhodospira</taxon>
    </lineage>
</organism>
<dbReference type="GO" id="GO:0005524">
    <property type="term" value="F:ATP binding"/>
    <property type="evidence" value="ECO:0007669"/>
    <property type="project" value="UniProtKB-UniRule"/>
</dbReference>
<evidence type="ECO:0000256" key="1">
    <source>
        <dbReference type="ARBA" id="ARBA00022722"/>
    </source>
</evidence>
<dbReference type="HOGENOM" id="CLU_007524_1_2_6"/>
<gene>
    <name evidence="11" type="primary">recD</name>
    <name evidence="14" type="ORF">M911_09970</name>
</gene>
<comment type="similarity">
    <text evidence="11">Belongs to the RecD family.</text>
</comment>
<accession>W8KV14</accession>
<protein>
    <recommendedName>
        <fullName evidence="11">RecBCD enzyme subunit RecD</fullName>
        <ecNumber evidence="11">5.6.2.3</ecNumber>
    </recommendedName>
    <alternativeName>
        <fullName evidence="11">DNA 5'-3' helicase subunit RecD</fullName>
    </alternativeName>
    <alternativeName>
        <fullName evidence="11">Exonuclease V subunit RecD</fullName>
        <shortName evidence="11">ExoV subunit RecD</shortName>
    </alternativeName>
    <alternativeName>
        <fullName evidence="11">Helicase/nuclease RecBCD subunit RecD</fullName>
    </alternativeName>
</protein>
<dbReference type="GO" id="GO:0003677">
    <property type="term" value="F:DNA binding"/>
    <property type="evidence" value="ECO:0007669"/>
    <property type="project" value="UniProtKB-UniRule"/>
</dbReference>
<dbReference type="InterPro" id="IPR050534">
    <property type="entry name" value="Coronavir_polyprotein_1ab"/>
</dbReference>
<evidence type="ECO:0000256" key="9">
    <source>
        <dbReference type="ARBA" id="ARBA00023204"/>
    </source>
</evidence>
<name>W8KV14_9GAMM</name>
<keyword evidence="15" id="KW-1185">Reference proteome</keyword>
<keyword evidence="9 11" id="KW-0234">DNA repair</keyword>
<comment type="function">
    <text evidence="11">A helicase/nuclease that prepares dsDNA breaks (DSB) for recombinational DNA repair. Binds to DSBs and unwinds DNA via a highly rapid and processive ATP-dependent bidirectional helicase activity. Unwinds dsDNA until it encounters a Chi (crossover hotspot instigator) sequence from the 3' direction. Cuts ssDNA a few nucleotides 3' to the Chi site. The properties and activities of the enzyme are changed at Chi. The Chi-altered holoenzyme produces a long 3'-ssDNA overhang and facilitates RecA-binding to the ssDNA for homologous DNA recombination and repair. Holoenzyme degrades any linearized DNA that is unable to undergo homologous recombination. In the holoenzyme this subunit has ssDNA-dependent ATPase and 5'-3' helicase activity. When added to pre-assembled RecBC greatly stimulates nuclease activity and augments holoenzyme processivity. Negatively regulates the RecA-loading ability of RecBCD.</text>
</comment>
<dbReference type="InterPro" id="IPR027417">
    <property type="entry name" value="P-loop_NTPase"/>
</dbReference>
<dbReference type="HAMAP" id="MF_01487">
    <property type="entry name" value="RecD"/>
    <property type="match status" value="1"/>
</dbReference>
<keyword evidence="7 11" id="KW-0067">ATP-binding</keyword>
<reference evidence="15" key="2">
    <citation type="submission" date="2014-02" db="EMBL/GenBank/DDBJ databases">
        <title>Draft Genome Sequence of extremely halophilic bacteria Halorhodospira halochloris.</title>
        <authorList>
            <person name="Singh K.S."/>
        </authorList>
    </citation>
    <scope>NUCLEOTIDE SEQUENCE [LARGE SCALE GENOMIC DNA]</scope>
    <source>
        <strain evidence="15">A</strain>
    </source>
</reference>
<evidence type="ECO:0000256" key="10">
    <source>
        <dbReference type="ARBA" id="ARBA00023235"/>
    </source>
</evidence>
<keyword evidence="1 11" id="KW-0540">Nuclease</keyword>
<evidence type="ECO:0000313" key="15">
    <source>
        <dbReference type="Proteomes" id="UP000019442"/>
    </source>
</evidence>
<keyword evidence="8 11" id="KW-0238">DNA-binding</keyword>
<dbReference type="PANTHER" id="PTHR43788:SF6">
    <property type="entry name" value="DNA HELICASE B"/>
    <property type="match status" value="1"/>
</dbReference>
<dbReference type="GO" id="GO:0008854">
    <property type="term" value="F:exodeoxyribonuclease V activity"/>
    <property type="evidence" value="ECO:0007669"/>
    <property type="project" value="InterPro"/>
</dbReference>
<evidence type="ECO:0000256" key="3">
    <source>
        <dbReference type="ARBA" id="ARBA00022763"/>
    </source>
</evidence>
<keyword evidence="2 11" id="KW-0547">Nucleotide-binding</keyword>
<dbReference type="GO" id="GO:0017116">
    <property type="term" value="F:single-stranded DNA helicase activity"/>
    <property type="evidence" value="ECO:0007669"/>
    <property type="project" value="TreeGrafter"/>
</dbReference>
<dbReference type="Pfam" id="PF21185">
    <property type="entry name" value="RecD_N"/>
    <property type="match status" value="1"/>
</dbReference>
<evidence type="ECO:0000256" key="6">
    <source>
        <dbReference type="ARBA" id="ARBA00022839"/>
    </source>
</evidence>
<evidence type="ECO:0000313" key="14">
    <source>
        <dbReference type="EMBL" id="AHK79426.1"/>
    </source>
</evidence>
<comment type="miscellaneous">
    <text evidence="11">In the RecBCD complex, RecB has a slow 3'-5' helicase, an exonuclease activity and loads RecA onto ssDNA, RecD has a fast 5'-3' helicase activity, while RecC stimulates the ATPase and processivity of the RecB helicase and contributes to recognition of the Chi site.</text>
</comment>
<dbReference type="PANTHER" id="PTHR43788">
    <property type="entry name" value="DNA2/NAM7 HELICASE FAMILY MEMBER"/>
    <property type="match status" value="1"/>
</dbReference>